<feature type="transmembrane region" description="Helical" evidence="1">
    <location>
        <begin position="52"/>
        <end position="71"/>
    </location>
</feature>
<keyword evidence="1" id="KW-0812">Transmembrane</keyword>
<keyword evidence="3" id="KW-1185">Reference proteome</keyword>
<evidence type="ECO:0000313" key="3">
    <source>
        <dbReference type="Proteomes" id="UP000809290"/>
    </source>
</evidence>
<comment type="caution">
    <text evidence="2">The sequence shown here is derived from an EMBL/GenBank/DDBJ whole genome shotgun (WGS) entry which is preliminary data.</text>
</comment>
<dbReference type="Proteomes" id="UP000809290">
    <property type="component" value="Unassembled WGS sequence"/>
</dbReference>
<protein>
    <submittedName>
        <fullName evidence="2">Uncharacterized protein</fullName>
    </submittedName>
</protein>
<accession>A0ABS2SGU0</accession>
<organism evidence="2 3">
    <name type="scientific">Brevibacterium paucivorans</name>
    <dbReference type="NCBI Taxonomy" id="170994"/>
    <lineage>
        <taxon>Bacteria</taxon>
        <taxon>Bacillati</taxon>
        <taxon>Actinomycetota</taxon>
        <taxon>Actinomycetes</taxon>
        <taxon>Micrococcales</taxon>
        <taxon>Brevibacteriaceae</taxon>
        <taxon>Brevibacterium</taxon>
    </lineage>
</organism>
<reference evidence="2 3" key="1">
    <citation type="submission" date="2021-01" db="EMBL/GenBank/DDBJ databases">
        <title>Sequencing the genomes of 1000 actinobacteria strains.</title>
        <authorList>
            <person name="Klenk H.-P."/>
        </authorList>
    </citation>
    <scope>NUCLEOTIDE SEQUENCE [LARGE SCALE GENOMIC DNA]</scope>
    <source>
        <strain evidence="2 3">DSM 13657</strain>
    </source>
</reference>
<dbReference type="Pfam" id="PF20293">
    <property type="entry name" value="MC6"/>
    <property type="match status" value="1"/>
</dbReference>
<proteinExistence type="predicted"/>
<dbReference type="EMBL" id="JAFBCP010000001">
    <property type="protein sequence ID" value="MBM7815472.1"/>
    <property type="molecule type" value="Genomic_DNA"/>
</dbReference>
<gene>
    <name evidence="2" type="ORF">JOE56_000166</name>
</gene>
<evidence type="ECO:0000313" key="2">
    <source>
        <dbReference type="EMBL" id="MBM7815472.1"/>
    </source>
</evidence>
<dbReference type="InterPro" id="IPR046897">
    <property type="entry name" value="ABC-3C_MC6"/>
</dbReference>
<dbReference type="RefSeq" id="WP_204514417.1">
    <property type="nucleotide sequence ID" value="NZ_JAFBCP010000001.1"/>
</dbReference>
<evidence type="ECO:0000256" key="1">
    <source>
        <dbReference type="SAM" id="Phobius"/>
    </source>
</evidence>
<name>A0ABS2SGU0_9MICO</name>
<sequence>MLLPTKGIEPQRALLTIGASLISLLESPATVSGLWERFLKYSSEVRGDSKVTFDWFALALSMLFAIDAVSWNESGQLVRRHVSA</sequence>
<keyword evidence="1" id="KW-1133">Transmembrane helix</keyword>
<keyword evidence="1" id="KW-0472">Membrane</keyword>